<dbReference type="InterPro" id="IPR002068">
    <property type="entry name" value="A-crystallin/Hsp20_dom"/>
</dbReference>
<name>A0ABQ2GK86_9PSED</name>
<dbReference type="EMBL" id="BMNW01000002">
    <property type="protein sequence ID" value="GGM00409.1"/>
    <property type="molecule type" value="Genomic_DNA"/>
</dbReference>
<dbReference type="PANTHER" id="PTHR47062:SF1">
    <property type="entry name" value="SMALL HEAT SHOCK PROTEIN IBPA"/>
    <property type="match status" value="1"/>
</dbReference>
<keyword evidence="1" id="KW-0346">Stress response</keyword>
<dbReference type="SUPFAM" id="SSF49764">
    <property type="entry name" value="HSP20-like chaperones"/>
    <property type="match status" value="1"/>
</dbReference>
<evidence type="ECO:0000256" key="3">
    <source>
        <dbReference type="RuleBase" id="RU003616"/>
    </source>
</evidence>
<dbReference type="InterPro" id="IPR037913">
    <property type="entry name" value="ACD_IbpA/B"/>
</dbReference>
<dbReference type="InterPro" id="IPR008978">
    <property type="entry name" value="HSP20-like_chaperone"/>
</dbReference>
<sequence>MNTAFSLAPLFRHSVGFDRFNDLFESTLRNESSSTYPPYNVEKHGNDRYRIVIAAAGLTEGDLELEVERGVLTVKSSRREKSADSVTYLHQGIAQRAFKLSFRLADYIEVKGAGLQNGLLNIDLVREVPEEAKPKRIAINGQSRTDEKPALEGQVA</sequence>
<feature type="region of interest" description="Disordered" evidence="4">
    <location>
        <begin position="135"/>
        <end position="156"/>
    </location>
</feature>
<comment type="caution">
    <text evidence="6">The sequence shown here is derived from an EMBL/GenBank/DDBJ whole genome shotgun (WGS) entry which is preliminary data.</text>
</comment>
<accession>A0ABQ2GK86</accession>
<evidence type="ECO:0000256" key="4">
    <source>
        <dbReference type="SAM" id="MobiDB-lite"/>
    </source>
</evidence>
<dbReference type="PROSITE" id="PS01031">
    <property type="entry name" value="SHSP"/>
    <property type="match status" value="1"/>
</dbReference>
<gene>
    <name evidence="6" type="primary">ibpA</name>
    <name evidence="6" type="ORF">GCM10009425_09470</name>
</gene>
<dbReference type="Proteomes" id="UP000616499">
    <property type="component" value="Unassembled WGS sequence"/>
</dbReference>
<organism evidence="6 7">
    <name type="scientific">Pseudomonas asuensis</name>
    <dbReference type="NCBI Taxonomy" id="1825787"/>
    <lineage>
        <taxon>Bacteria</taxon>
        <taxon>Pseudomonadati</taxon>
        <taxon>Pseudomonadota</taxon>
        <taxon>Gammaproteobacteria</taxon>
        <taxon>Pseudomonadales</taxon>
        <taxon>Pseudomonadaceae</taxon>
        <taxon>Pseudomonas</taxon>
    </lineage>
</organism>
<dbReference type="RefSeq" id="WP_188864971.1">
    <property type="nucleotide sequence ID" value="NZ_BMNW01000002.1"/>
</dbReference>
<protein>
    <submittedName>
        <fullName evidence="6">Heat-shock protein IbpA</fullName>
    </submittedName>
</protein>
<evidence type="ECO:0000256" key="2">
    <source>
        <dbReference type="PROSITE-ProRule" id="PRU00285"/>
    </source>
</evidence>
<evidence type="ECO:0000256" key="1">
    <source>
        <dbReference type="ARBA" id="ARBA00023016"/>
    </source>
</evidence>
<evidence type="ECO:0000313" key="6">
    <source>
        <dbReference type="EMBL" id="GGM00409.1"/>
    </source>
</evidence>
<feature type="domain" description="SHSP" evidence="5">
    <location>
        <begin position="30"/>
        <end position="142"/>
    </location>
</feature>
<evidence type="ECO:0000259" key="5">
    <source>
        <dbReference type="PROSITE" id="PS01031"/>
    </source>
</evidence>
<dbReference type="PANTHER" id="PTHR47062">
    <property type="match status" value="1"/>
</dbReference>
<proteinExistence type="inferred from homology"/>
<keyword evidence="7" id="KW-1185">Reference proteome</keyword>
<comment type="similarity">
    <text evidence="2 3">Belongs to the small heat shock protein (HSP20) family.</text>
</comment>
<dbReference type="CDD" id="cd06470">
    <property type="entry name" value="ACD_IbpA-B_like"/>
    <property type="match status" value="1"/>
</dbReference>
<dbReference type="Pfam" id="PF00011">
    <property type="entry name" value="HSP20"/>
    <property type="match status" value="1"/>
</dbReference>
<dbReference type="Gene3D" id="2.60.40.790">
    <property type="match status" value="1"/>
</dbReference>
<evidence type="ECO:0000313" key="7">
    <source>
        <dbReference type="Proteomes" id="UP000616499"/>
    </source>
</evidence>
<reference evidence="7" key="1">
    <citation type="journal article" date="2019" name="Int. J. Syst. Evol. Microbiol.">
        <title>The Global Catalogue of Microorganisms (GCM) 10K type strain sequencing project: providing services to taxonomists for standard genome sequencing and annotation.</title>
        <authorList>
            <consortium name="The Broad Institute Genomics Platform"/>
            <consortium name="The Broad Institute Genome Sequencing Center for Infectious Disease"/>
            <person name="Wu L."/>
            <person name="Ma J."/>
        </authorList>
    </citation>
    <scope>NUCLEOTIDE SEQUENCE [LARGE SCALE GENOMIC DNA]</scope>
    <source>
        <strain evidence="7">JCM 13501</strain>
    </source>
</reference>